<accession>A0AAV5LKH2</accession>
<dbReference type="GO" id="GO:0009909">
    <property type="term" value="P:regulation of flower development"/>
    <property type="evidence" value="ECO:0007669"/>
    <property type="project" value="InterPro"/>
</dbReference>
<keyword evidence="3" id="KW-1185">Reference proteome</keyword>
<comment type="caution">
    <text evidence="2">The sequence shown here is derived from an EMBL/GenBank/DDBJ whole genome shotgun (WGS) entry which is preliminary data.</text>
</comment>
<evidence type="ECO:0000256" key="1">
    <source>
        <dbReference type="ARBA" id="ARBA00008013"/>
    </source>
</evidence>
<dbReference type="AlphaFoldDB" id="A0AAV5LKH2"/>
<reference evidence="2 3" key="1">
    <citation type="journal article" date="2021" name="Commun. Biol.">
        <title>The genome of Shorea leprosula (Dipterocarpaceae) highlights the ecological relevance of drought in aseasonal tropical rainforests.</title>
        <authorList>
            <person name="Ng K.K.S."/>
            <person name="Kobayashi M.J."/>
            <person name="Fawcett J.A."/>
            <person name="Hatakeyama M."/>
            <person name="Paape T."/>
            <person name="Ng C.H."/>
            <person name="Ang C.C."/>
            <person name="Tnah L.H."/>
            <person name="Lee C.T."/>
            <person name="Nishiyama T."/>
            <person name="Sese J."/>
            <person name="O'Brien M.J."/>
            <person name="Copetti D."/>
            <person name="Mohd Noor M.I."/>
            <person name="Ong R.C."/>
            <person name="Putra M."/>
            <person name="Sireger I.Z."/>
            <person name="Indrioko S."/>
            <person name="Kosugi Y."/>
            <person name="Izuno A."/>
            <person name="Isagi Y."/>
            <person name="Lee S.L."/>
            <person name="Shimizu K.K."/>
        </authorList>
    </citation>
    <scope>NUCLEOTIDE SEQUENCE [LARGE SCALE GENOMIC DNA]</scope>
    <source>
        <strain evidence="2">214</strain>
    </source>
</reference>
<name>A0AAV5LKH2_9ROSI</name>
<dbReference type="InterPro" id="IPR039274">
    <property type="entry name" value="FPF1"/>
</dbReference>
<evidence type="ECO:0000313" key="2">
    <source>
        <dbReference type="EMBL" id="GKV37825.1"/>
    </source>
</evidence>
<sequence length="88" mass="10351">MSCVWKLEPDGVYQIVKHPQAESNLEGRQEQILIGLGWERYRGVPDLLQYHKHSNDLISLARDFTKFNSVHMYDIVVKIPNVFHVRDM</sequence>
<comment type="similarity">
    <text evidence="1">Belongs to the FPF1 family.</text>
</comment>
<proteinExistence type="inferred from homology"/>
<gene>
    <name evidence="2" type="ORF">SLEP1_g45801</name>
</gene>
<organism evidence="2 3">
    <name type="scientific">Rubroshorea leprosula</name>
    <dbReference type="NCBI Taxonomy" id="152421"/>
    <lineage>
        <taxon>Eukaryota</taxon>
        <taxon>Viridiplantae</taxon>
        <taxon>Streptophyta</taxon>
        <taxon>Embryophyta</taxon>
        <taxon>Tracheophyta</taxon>
        <taxon>Spermatophyta</taxon>
        <taxon>Magnoliopsida</taxon>
        <taxon>eudicotyledons</taxon>
        <taxon>Gunneridae</taxon>
        <taxon>Pentapetalae</taxon>
        <taxon>rosids</taxon>
        <taxon>malvids</taxon>
        <taxon>Malvales</taxon>
        <taxon>Dipterocarpaceae</taxon>
        <taxon>Rubroshorea</taxon>
    </lineage>
</organism>
<protein>
    <submittedName>
        <fullName evidence="2">Uncharacterized protein</fullName>
    </submittedName>
</protein>
<evidence type="ECO:0000313" key="3">
    <source>
        <dbReference type="Proteomes" id="UP001054252"/>
    </source>
</evidence>
<dbReference type="EMBL" id="BPVZ01000124">
    <property type="protein sequence ID" value="GKV37825.1"/>
    <property type="molecule type" value="Genomic_DNA"/>
</dbReference>
<dbReference type="Proteomes" id="UP001054252">
    <property type="component" value="Unassembled WGS sequence"/>
</dbReference>
<dbReference type="PANTHER" id="PTHR33433">
    <property type="entry name" value="FLOWERING-PROMOTING FACTOR 1-LIKE PROTEIN 1"/>
    <property type="match status" value="1"/>
</dbReference>